<keyword evidence="1" id="KW-0732">Signal</keyword>
<dbReference type="EMBL" id="CP063849">
    <property type="protein sequence ID" value="QOY86571.1"/>
    <property type="molecule type" value="Genomic_DNA"/>
</dbReference>
<dbReference type="KEGG" id="pfer:IRI77_27790"/>
<dbReference type="Proteomes" id="UP000593892">
    <property type="component" value="Chromosome"/>
</dbReference>
<protein>
    <submittedName>
        <fullName evidence="2">Uncharacterized protein</fullName>
    </submittedName>
</protein>
<feature type="signal peptide" evidence="1">
    <location>
        <begin position="1"/>
        <end position="22"/>
    </location>
</feature>
<gene>
    <name evidence="2" type="ORF">IRI77_27790</name>
</gene>
<proteinExistence type="predicted"/>
<reference evidence="2 3" key="1">
    <citation type="submission" date="2020-10" db="EMBL/GenBank/DDBJ databases">
        <title>Complete genome sequence of Paludibaculum fermentans P105T, a facultatively anaerobic acidobacterium capable of dissimilatory Fe(III) reduction.</title>
        <authorList>
            <person name="Dedysh S.N."/>
            <person name="Beletsky A.V."/>
            <person name="Kulichevskaya I.S."/>
            <person name="Mardanov A.V."/>
            <person name="Ravin N.V."/>
        </authorList>
    </citation>
    <scope>NUCLEOTIDE SEQUENCE [LARGE SCALE GENOMIC DNA]</scope>
    <source>
        <strain evidence="2 3">P105</strain>
    </source>
</reference>
<dbReference type="RefSeq" id="WP_194448240.1">
    <property type="nucleotide sequence ID" value="NZ_CP063849.1"/>
</dbReference>
<evidence type="ECO:0000256" key="1">
    <source>
        <dbReference type="SAM" id="SignalP"/>
    </source>
</evidence>
<dbReference type="AlphaFoldDB" id="A0A7S7SJL9"/>
<evidence type="ECO:0000313" key="3">
    <source>
        <dbReference type="Proteomes" id="UP000593892"/>
    </source>
</evidence>
<sequence length="176" mass="18079">MHSLLRIPATLALLVLLPYAVAAEQRPSTLAQAIAAAINRGRPTVTILAAASGASMQGLGTANPALSFGRTSYYAGRAAPGVSQQSSGGSIVMTTQFALKVDCSDPQSALVEIEMTLNSQDASYTVTVDGTPLSTATSATVQRCGSVSEHRVVIEVPRTRPAGPFGSTVSFSAIAR</sequence>
<accession>A0A7S7SJL9</accession>
<keyword evidence="3" id="KW-1185">Reference proteome</keyword>
<evidence type="ECO:0000313" key="2">
    <source>
        <dbReference type="EMBL" id="QOY86571.1"/>
    </source>
</evidence>
<feature type="chain" id="PRO_5032821246" evidence="1">
    <location>
        <begin position="23"/>
        <end position="176"/>
    </location>
</feature>
<name>A0A7S7SJL9_PALFE</name>
<organism evidence="2 3">
    <name type="scientific">Paludibaculum fermentans</name>
    <dbReference type="NCBI Taxonomy" id="1473598"/>
    <lineage>
        <taxon>Bacteria</taxon>
        <taxon>Pseudomonadati</taxon>
        <taxon>Acidobacteriota</taxon>
        <taxon>Terriglobia</taxon>
        <taxon>Bryobacterales</taxon>
        <taxon>Bryobacteraceae</taxon>
        <taxon>Paludibaculum</taxon>
    </lineage>
</organism>